<dbReference type="AlphaFoldDB" id="A0AAD3DI30"/>
<dbReference type="InterPro" id="IPR001124">
    <property type="entry name" value="Lipid-bd_serum_glycop_C"/>
</dbReference>
<evidence type="ECO:0000256" key="2">
    <source>
        <dbReference type="ARBA" id="ARBA00023157"/>
    </source>
</evidence>
<evidence type="ECO:0000313" key="8">
    <source>
        <dbReference type="Proteomes" id="UP001054857"/>
    </source>
</evidence>
<dbReference type="Proteomes" id="UP001054857">
    <property type="component" value="Unassembled WGS sequence"/>
</dbReference>
<protein>
    <submittedName>
        <fullName evidence="7">Uncharacterized protein</fullName>
    </submittedName>
</protein>
<feature type="compositionally biased region" description="Polar residues" evidence="3">
    <location>
        <begin position="321"/>
        <end position="338"/>
    </location>
</feature>
<evidence type="ECO:0000313" key="7">
    <source>
        <dbReference type="EMBL" id="GFR42240.1"/>
    </source>
</evidence>
<dbReference type="InterPro" id="IPR017943">
    <property type="entry name" value="Bactericidal_perm-incr_a/b_dom"/>
</dbReference>
<evidence type="ECO:0000256" key="3">
    <source>
        <dbReference type="SAM" id="MobiDB-lite"/>
    </source>
</evidence>
<dbReference type="Gene3D" id="3.15.10.10">
    <property type="entry name" value="Bactericidal permeability-increasing protein, domain 1"/>
    <property type="match status" value="1"/>
</dbReference>
<gene>
    <name evidence="7" type="ORF">Agub_g3134</name>
</gene>
<feature type="signal peptide" evidence="4">
    <location>
        <begin position="1"/>
        <end position="24"/>
    </location>
</feature>
<comment type="similarity">
    <text evidence="1">Belongs to the BPI/LBP/Plunc superfamily. BPI/LBP family.</text>
</comment>
<proteinExistence type="inferred from homology"/>
<keyword evidence="4" id="KW-0732">Signal</keyword>
<dbReference type="Gene3D" id="3.15.20.10">
    <property type="entry name" value="Bactericidal permeability-increasing protein, domain 2"/>
    <property type="match status" value="1"/>
</dbReference>
<feature type="region of interest" description="Disordered" evidence="3">
    <location>
        <begin position="320"/>
        <end position="391"/>
    </location>
</feature>
<evidence type="ECO:0000256" key="1">
    <source>
        <dbReference type="ARBA" id="ARBA00007292"/>
    </source>
</evidence>
<keyword evidence="2" id="KW-1015">Disulfide bond</keyword>
<name>A0AAD3DI30_9CHLO</name>
<dbReference type="InterPro" id="IPR017942">
    <property type="entry name" value="Lipid-bd_serum_glycop_N"/>
</dbReference>
<keyword evidence="8" id="KW-1185">Reference proteome</keyword>
<comment type="caution">
    <text evidence="7">The sequence shown here is derived from an EMBL/GenBank/DDBJ whole genome shotgun (WGS) entry which is preliminary data.</text>
</comment>
<dbReference type="EMBL" id="BMAR01000003">
    <property type="protein sequence ID" value="GFR42240.1"/>
    <property type="molecule type" value="Genomic_DNA"/>
</dbReference>
<reference evidence="7 8" key="1">
    <citation type="journal article" date="2021" name="Sci. Rep.">
        <title>Genome sequencing of the multicellular alga Astrephomene provides insights into convergent evolution of germ-soma differentiation.</title>
        <authorList>
            <person name="Yamashita S."/>
            <person name="Yamamoto K."/>
            <person name="Matsuzaki R."/>
            <person name="Suzuki S."/>
            <person name="Yamaguchi H."/>
            <person name="Hirooka S."/>
            <person name="Minakuchi Y."/>
            <person name="Miyagishima S."/>
            <person name="Kawachi M."/>
            <person name="Toyoda A."/>
            <person name="Nozaki H."/>
        </authorList>
    </citation>
    <scope>NUCLEOTIDE SEQUENCE [LARGE SCALE GENOMIC DNA]</scope>
    <source>
        <strain evidence="7 8">NIES-4017</strain>
    </source>
</reference>
<feature type="domain" description="Lipid-binding serum glycoprotein C-terminal" evidence="6">
    <location>
        <begin position="415"/>
        <end position="547"/>
    </location>
</feature>
<dbReference type="PANTHER" id="PTHR10504">
    <property type="entry name" value="BACTERICIDAL PERMEABILITY-INCREASING BPI PROTEIN-RELATED"/>
    <property type="match status" value="1"/>
</dbReference>
<evidence type="ECO:0000256" key="4">
    <source>
        <dbReference type="SAM" id="SignalP"/>
    </source>
</evidence>
<dbReference type="Pfam" id="PF01273">
    <property type="entry name" value="LBP_BPI_CETP"/>
    <property type="match status" value="1"/>
</dbReference>
<dbReference type="GO" id="GO:0008289">
    <property type="term" value="F:lipid binding"/>
    <property type="evidence" value="ECO:0007669"/>
    <property type="project" value="InterPro"/>
</dbReference>
<feature type="compositionally biased region" description="Low complexity" evidence="3">
    <location>
        <begin position="376"/>
        <end position="391"/>
    </location>
</feature>
<feature type="compositionally biased region" description="Basic residues" evidence="3">
    <location>
        <begin position="349"/>
        <end position="375"/>
    </location>
</feature>
<feature type="chain" id="PRO_5042190161" evidence="4">
    <location>
        <begin position="25"/>
        <end position="630"/>
    </location>
</feature>
<evidence type="ECO:0000259" key="5">
    <source>
        <dbReference type="Pfam" id="PF01273"/>
    </source>
</evidence>
<dbReference type="InterPro" id="IPR032942">
    <property type="entry name" value="BPI/LBP/Plunc"/>
</dbReference>
<feature type="domain" description="Lipid-binding serum glycoprotein N-terminal" evidence="5">
    <location>
        <begin position="79"/>
        <end position="246"/>
    </location>
</feature>
<accession>A0AAD3DI30</accession>
<sequence length="630" mass="68079">MTRRMALRFVAVLFVFGHLHACHAIPSLRGIWPLRIQKPAGMKDQLTTRTASVADDAELRSFMAGPAGIAIAARQGLFDYAMEVALMFLGEKLQGQVIPDVSKRFNIPVVGSFDLQLSDIAVTNFTCPPSGANLTILGDGFFHLLAADLSARLAFKWHWSKAGLSGSGEGELLLQGGTIDWVFDVRKDEQLQKPQLQVVTANSYFNSVDLTIHSYAADWLYQAVLSLFNEAVQRQVQNGVSSALDSDVPARLNQVLASLPTRLEVSGLPFSAAFEYSLYTAAYVLVKGYGQVQVPDPAPDALGAAAAGGEEAVVVAAGEQQHGTTQDTGSRVSGSQTAQEQEEVEVVASHRHRHLHQHHHSHHHHHHRHHHRRHLASTSSTSSSSSAAAARSAAVSQMSACPFEASRLPLSSEQLAGEARGLSLYLHEATANCLAWGLFRSGKLRGSIRDGSLPGITITTDVLALLVPQLPTMYPHQHMVIDVEALDSPRLAFSAASGTELQLHYRLSLRVANESLGSPEVVRLAANVSISAQLDWESTVVGEVTAHHVVEASVIAVPPEQWDNTVVWLLQSYGGLLPLRQVVEMLVKTPIASRVALQGAHANTWDRWFGLSADVRLTGDLWGQPGVVAA</sequence>
<dbReference type="PANTHER" id="PTHR10504:SF131">
    <property type="entry name" value="BPI2 DOMAIN-CONTAINING PROTEIN"/>
    <property type="match status" value="1"/>
</dbReference>
<dbReference type="Pfam" id="PF02886">
    <property type="entry name" value="LBP_BPI_CETP_C"/>
    <property type="match status" value="1"/>
</dbReference>
<organism evidence="7 8">
    <name type="scientific">Astrephomene gubernaculifera</name>
    <dbReference type="NCBI Taxonomy" id="47775"/>
    <lineage>
        <taxon>Eukaryota</taxon>
        <taxon>Viridiplantae</taxon>
        <taxon>Chlorophyta</taxon>
        <taxon>core chlorophytes</taxon>
        <taxon>Chlorophyceae</taxon>
        <taxon>CS clade</taxon>
        <taxon>Chlamydomonadales</taxon>
        <taxon>Astrephomenaceae</taxon>
        <taxon>Astrephomene</taxon>
    </lineage>
</organism>
<dbReference type="SUPFAM" id="SSF55394">
    <property type="entry name" value="Bactericidal permeability-increasing protein, BPI"/>
    <property type="match status" value="2"/>
</dbReference>
<evidence type="ECO:0000259" key="6">
    <source>
        <dbReference type="Pfam" id="PF02886"/>
    </source>
</evidence>